<dbReference type="EMBL" id="JBBBZM010000061">
    <property type="protein sequence ID" value="KAL0635862.1"/>
    <property type="molecule type" value="Genomic_DNA"/>
</dbReference>
<name>A0ABR3GJD4_9PEZI</name>
<proteinExistence type="predicted"/>
<keyword evidence="1" id="KW-0472">Membrane</keyword>
<comment type="caution">
    <text evidence="2">The sequence shown here is derived from an EMBL/GenBank/DDBJ whole genome shotgun (WGS) entry which is preliminary data.</text>
</comment>
<keyword evidence="3" id="KW-1185">Reference proteome</keyword>
<keyword evidence="1" id="KW-1133">Transmembrane helix</keyword>
<evidence type="ECO:0000313" key="2">
    <source>
        <dbReference type="EMBL" id="KAL0635862.1"/>
    </source>
</evidence>
<keyword evidence="1" id="KW-0812">Transmembrane</keyword>
<dbReference type="PANTHER" id="PTHR38488">
    <property type="entry name" value="OXIDOREDUCTASE 9.5 KDA SUBUNIT, PUTATIVE (AFU_ORTHOLOGUE AFUA_5G08980)-RELATED"/>
    <property type="match status" value="1"/>
</dbReference>
<dbReference type="InterPro" id="IPR039961">
    <property type="entry name" value="Nuo9.5"/>
</dbReference>
<evidence type="ECO:0000256" key="1">
    <source>
        <dbReference type="SAM" id="Phobius"/>
    </source>
</evidence>
<organism evidence="2 3">
    <name type="scientific">Discina gigas</name>
    <dbReference type="NCBI Taxonomy" id="1032678"/>
    <lineage>
        <taxon>Eukaryota</taxon>
        <taxon>Fungi</taxon>
        <taxon>Dikarya</taxon>
        <taxon>Ascomycota</taxon>
        <taxon>Pezizomycotina</taxon>
        <taxon>Pezizomycetes</taxon>
        <taxon>Pezizales</taxon>
        <taxon>Discinaceae</taxon>
        <taxon>Discina</taxon>
    </lineage>
</organism>
<gene>
    <name evidence="2" type="primary">N19M</name>
    <name evidence="2" type="ORF">Q9L58_005204</name>
</gene>
<protein>
    <submittedName>
        <fullName evidence="2">N19m, NADH-ubiquinone oxidoreductase 9.5 kDa subunit</fullName>
    </submittedName>
</protein>
<reference evidence="2 3" key="1">
    <citation type="submission" date="2024-02" db="EMBL/GenBank/DDBJ databases">
        <title>Discinaceae phylogenomics.</title>
        <authorList>
            <person name="Dirks A.C."/>
            <person name="James T.Y."/>
        </authorList>
    </citation>
    <scope>NUCLEOTIDE SEQUENCE [LARGE SCALE GENOMIC DNA]</scope>
    <source>
        <strain evidence="2 3">ACD0624</strain>
    </source>
</reference>
<dbReference type="CDD" id="cd22903">
    <property type="entry name" value="NI9M"/>
    <property type="match status" value="1"/>
</dbReference>
<sequence>MSAPYFWHQPFRYLRYASHTKPALFWSLVLGAAGPVLFVGSIPVKRVMGIQNRPKVPATYPVPNRPRLIPVGYDDPE</sequence>
<evidence type="ECO:0000313" key="3">
    <source>
        <dbReference type="Proteomes" id="UP001447188"/>
    </source>
</evidence>
<dbReference type="PANTHER" id="PTHR38488:SF1">
    <property type="entry name" value="OXIDOREDUCTASE 9.5 KDA SUBUNIT, PUTATIVE (AFU_ORTHOLOGUE AFUA_5G08980)-RELATED"/>
    <property type="match status" value="1"/>
</dbReference>
<feature type="transmembrane region" description="Helical" evidence="1">
    <location>
        <begin position="23"/>
        <end position="44"/>
    </location>
</feature>
<accession>A0ABR3GJD4</accession>
<dbReference type="Proteomes" id="UP001447188">
    <property type="component" value="Unassembled WGS sequence"/>
</dbReference>